<evidence type="ECO:0008006" key="3">
    <source>
        <dbReference type="Google" id="ProtNLM"/>
    </source>
</evidence>
<sequence length="560" mass="62751">MGNEVHTFSLSPQAQSAEIETLCKAVAAIDVGLSQNPLMSPLMPAAIIDTQSNLLPFEEHLLEVVQQGHLHQISQRPRLDLHYEDEVADVARARRLAKGALVHLASHSELWQRQTLSGVIPKKVLARFSEDDYGIYENRVYTRLLDKTERHLGGRLSALKGLQATLVQALKFYESEGVDFRLSREVCRLWGMTFDQAATSSVSELLSQTLETLEYLHRVISGLRQSGVYLLVSRQAQVVGALHLTNILSHDPHYRHLALLWDLLDQTTSATRSSSEERFSRNQYSADAYSRYAGLVLRHALRPYLAEQYEGIWAGRCIRLQQSGLDWQLVSVVSGEHDSEEVLLTVVPWLTDAHLLDENLQLPLERFIAWPAIGQEPQQAAYHGQWVALSPSDMYCVERFGQLVDRALYQMVLRSYGQPLTKVPVKALVLADSVKGLHVDRQSYVLEVREAISWDSIAALKGALVAANSSRQAEALERHNQEIIALEKCPVCEAKADLFFQSPVGFRANCDKCGTERYLRREGSQLVFDQTVAGRKGFVALGRRAFSLDVSRSAASTGLR</sequence>
<proteinExistence type="predicted"/>
<comment type="caution">
    <text evidence="1">The sequence shown here is derived from an EMBL/GenBank/DDBJ whole genome shotgun (WGS) entry which is preliminary data.</text>
</comment>
<organism evidence="1 2">
    <name type="scientific">Pseudomonas endophytica</name>
    <dbReference type="NCBI Taxonomy" id="1563157"/>
    <lineage>
        <taxon>Bacteria</taxon>
        <taxon>Pseudomonadati</taxon>
        <taxon>Pseudomonadota</taxon>
        <taxon>Gammaproteobacteria</taxon>
        <taxon>Pseudomonadales</taxon>
        <taxon>Pseudomonadaceae</taxon>
        <taxon>Pseudomonas</taxon>
    </lineage>
</organism>
<dbReference type="EMBL" id="LLWH01000178">
    <property type="protein sequence ID" value="KQB53018.1"/>
    <property type="molecule type" value="Genomic_DNA"/>
</dbReference>
<gene>
    <name evidence="1" type="ORF">AQS70_12085</name>
</gene>
<protein>
    <recommendedName>
        <fullName evidence="3">DUF2357 domain-containing protein</fullName>
    </recommendedName>
</protein>
<evidence type="ECO:0000313" key="2">
    <source>
        <dbReference type="Proteomes" id="UP000050342"/>
    </source>
</evidence>
<accession>A0A0Q0YV05</accession>
<evidence type="ECO:0000313" key="1">
    <source>
        <dbReference type="EMBL" id="KQB53018.1"/>
    </source>
</evidence>
<dbReference type="STRING" id="1563157.AQS70_12085"/>
<keyword evidence="2" id="KW-1185">Reference proteome</keyword>
<dbReference type="Proteomes" id="UP000050342">
    <property type="component" value="Unassembled WGS sequence"/>
</dbReference>
<dbReference type="AlphaFoldDB" id="A0A0Q0YV05"/>
<name>A0A0Q0YV05_9PSED</name>
<reference evidence="1 2" key="1">
    <citation type="submission" date="2015-10" db="EMBL/GenBank/DDBJ databases">
        <title>Pseudomonas helleri sp. nov. and Pseudomonas weihenstephanensis sp. nov., isolated from raw cows milk.</title>
        <authorList>
            <person name="Von Neubeck M."/>
            <person name="Huptas C."/>
            <person name="Wenning M."/>
            <person name="Scherer S."/>
        </authorList>
    </citation>
    <scope>NUCLEOTIDE SEQUENCE [LARGE SCALE GENOMIC DNA]</scope>
    <source>
        <strain evidence="1 2">BSTT44</strain>
    </source>
</reference>